<accession>A0A674AXQ8</accession>
<sequence length="212" mass="24344">AEMYAVHFVHAALTPLKSIVSQASTQNYNKVFDMEEYYHRLQIFIENKRIDHHNEGNHKFTMGLNQFSDMTLLWQTINIIYPGIILKEGTCKFKTDLAAAFVKDVVNITRYEEMGMLDAVARHNPVSLAYEVTSDFMHYHSGVYRSMECHNTTDTVNHAVLAVGYDEKGTPYFTNPRWIVKNSWGMKGYFLIERGKNICGLAACSSYPRPMP</sequence>
<comment type="similarity">
    <text evidence="1">Belongs to the peptidase C1 family.</text>
</comment>
<dbReference type="InterPro" id="IPR039417">
    <property type="entry name" value="Peptidase_C1A_papain-like"/>
</dbReference>
<dbReference type="AlphaFoldDB" id="A0A674AXQ8"/>
<evidence type="ECO:0000259" key="2">
    <source>
        <dbReference type="SMART" id="SM00645"/>
    </source>
</evidence>
<dbReference type="Pfam" id="PF00112">
    <property type="entry name" value="Peptidase_C1"/>
    <property type="match status" value="1"/>
</dbReference>
<dbReference type="GO" id="GO:0008234">
    <property type="term" value="F:cysteine-type peptidase activity"/>
    <property type="evidence" value="ECO:0007669"/>
    <property type="project" value="InterPro"/>
</dbReference>
<dbReference type="InterPro" id="IPR038765">
    <property type="entry name" value="Papain-like_cys_pep_sf"/>
</dbReference>
<evidence type="ECO:0000256" key="1">
    <source>
        <dbReference type="ARBA" id="ARBA00008455"/>
    </source>
</evidence>
<dbReference type="GO" id="GO:0006508">
    <property type="term" value="P:proteolysis"/>
    <property type="evidence" value="ECO:0007669"/>
    <property type="project" value="InterPro"/>
</dbReference>
<organism evidence="3 4">
    <name type="scientific">Salmo trutta</name>
    <name type="common">Brown trout</name>
    <dbReference type="NCBI Taxonomy" id="8032"/>
    <lineage>
        <taxon>Eukaryota</taxon>
        <taxon>Metazoa</taxon>
        <taxon>Chordata</taxon>
        <taxon>Craniata</taxon>
        <taxon>Vertebrata</taxon>
        <taxon>Euteleostomi</taxon>
        <taxon>Actinopterygii</taxon>
        <taxon>Neopterygii</taxon>
        <taxon>Teleostei</taxon>
        <taxon>Protacanthopterygii</taxon>
        <taxon>Salmoniformes</taxon>
        <taxon>Salmonidae</taxon>
        <taxon>Salmoninae</taxon>
        <taxon>Salmo</taxon>
    </lineage>
</organism>
<dbReference type="SMART" id="SM00645">
    <property type="entry name" value="Pept_C1"/>
    <property type="match status" value="1"/>
</dbReference>
<keyword evidence="4" id="KW-1185">Reference proteome</keyword>
<feature type="domain" description="Peptidase C1A papain C-terminal" evidence="2">
    <location>
        <begin position="28"/>
        <end position="209"/>
    </location>
</feature>
<name>A0A674AXQ8_SALTR</name>
<dbReference type="Gene3D" id="3.90.70.10">
    <property type="entry name" value="Cysteine proteinases"/>
    <property type="match status" value="1"/>
</dbReference>
<dbReference type="GeneTree" id="ENSGT00940000160227"/>
<dbReference type="InterPro" id="IPR013128">
    <property type="entry name" value="Peptidase_C1A"/>
</dbReference>
<evidence type="ECO:0000313" key="3">
    <source>
        <dbReference type="Ensembl" id="ENSSTUP00000063993.1"/>
    </source>
</evidence>
<dbReference type="SUPFAM" id="SSF54001">
    <property type="entry name" value="Cysteine proteinases"/>
    <property type="match status" value="1"/>
</dbReference>
<dbReference type="InterPro" id="IPR013201">
    <property type="entry name" value="Prot_inhib_I29"/>
</dbReference>
<reference evidence="3" key="1">
    <citation type="submission" date="2025-08" db="UniProtKB">
        <authorList>
            <consortium name="Ensembl"/>
        </authorList>
    </citation>
    <scope>IDENTIFICATION</scope>
</reference>
<protein>
    <recommendedName>
        <fullName evidence="2">Peptidase C1A papain C-terminal domain-containing protein</fullName>
    </recommendedName>
</protein>
<dbReference type="Gene3D" id="1.10.287.2250">
    <property type="match status" value="1"/>
</dbReference>
<evidence type="ECO:0000313" key="4">
    <source>
        <dbReference type="Proteomes" id="UP000472277"/>
    </source>
</evidence>
<dbReference type="PROSITE" id="PS00639">
    <property type="entry name" value="THIOL_PROTEASE_HIS"/>
    <property type="match status" value="1"/>
</dbReference>
<dbReference type="Pfam" id="PF08246">
    <property type="entry name" value="Inhibitor_I29"/>
    <property type="match status" value="1"/>
</dbReference>
<dbReference type="InterPro" id="IPR025660">
    <property type="entry name" value="Pept_his_AS"/>
</dbReference>
<reference evidence="3" key="2">
    <citation type="submission" date="2025-09" db="UniProtKB">
        <authorList>
            <consortium name="Ensembl"/>
        </authorList>
    </citation>
    <scope>IDENTIFICATION</scope>
</reference>
<dbReference type="InterPro" id="IPR000668">
    <property type="entry name" value="Peptidase_C1A_C"/>
</dbReference>
<dbReference type="CDD" id="cd02248">
    <property type="entry name" value="Peptidase_C1A"/>
    <property type="match status" value="1"/>
</dbReference>
<dbReference type="Proteomes" id="UP000472277">
    <property type="component" value="Chromosome 17"/>
</dbReference>
<dbReference type="Ensembl" id="ENSSTUT00000067588.1">
    <property type="protein sequence ID" value="ENSSTUP00000063993.1"/>
    <property type="gene ID" value="ENSSTUG00000027624.1"/>
</dbReference>
<proteinExistence type="inferred from homology"/>
<dbReference type="PANTHER" id="PTHR12411">
    <property type="entry name" value="CYSTEINE PROTEASE FAMILY C1-RELATED"/>
    <property type="match status" value="1"/>
</dbReference>